<gene>
    <name evidence="1" type="ORF">J1N35_034108</name>
</gene>
<evidence type="ECO:0000313" key="2">
    <source>
        <dbReference type="Proteomes" id="UP000828251"/>
    </source>
</evidence>
<protein>
    <submittedName>
        <fullName evidence="1">Uncharacterized protein</fullName>
    </submittedName>
</protein>
<proteinExistence type="predicted"/>
<keyword evidence="2" id="KW-1185">Reference proteome</keyword>
<accession>A0A9D3URD1</accession>
<reference evidence="1 2" key="1">
    <citation type="journal article" date="2021" name="Plant Biotechnol. J.">
        <title>Multi-omics assisted identification of the key and species-specific regulatory components of drought-tolerant mechanisms in Gossypium stocksii.</title>
        <authorList>
            <person name="Yu D."/>
            <person name="Ke L."/>
            <person name="Zhang D."/>
            <person name="Wu Y."/>
            <person name="Sun Y."/>
            <person name="Mei J."/>
            <person name="Sun J."/>
            <person name="Sun Y."/>
        </authorList>
    </citation>
    <scope>NUCLEOTIDE SEQUENCE [LARGE SCALE GENOMIC DNA]</scope>
    <source>
        <strain evidence="2">cv. E1</strain>
        <tissue evidence="1">Leaf</tissue>
    </source>
</reference>
<sequence>MNYNLVTFYDFLFIAESGGTRRGRGRTLLTDLYDLNLTERVKVHRNSHGQPVGSEARVLAGYLGTKCQYVAHQLRIMASHA</sequence>
<comment type="caution">
    <text evidence="1">The sequence shown here is derived from an EMBL/GenBank/DDBJ whole genome shotgun (WGS) entry which is preliminary data.</text>
</comment>
<dbReference type="Proteomes" id="UP000828251">
    <property type="component" value="Unassembled WGS sequence"/>
</dbReference>
<organism evidence="1 2">
    <name type="scientific">Gossypium stocksii</name>
    <dbReference type="NCBI Taxonomy" id="47602"/>
    <lineage>
        <taxon>Eukaryota</taxon>
        <taxon>Viridiplantae</taxon>
        <taxon>Streptophyta</taxon>
        <taxon>Embryophyta</taxon>
        <taxon>Tracheophyta</taxon>
        <taxon>Spermatophyta</taxon>
        <taxon>Magnoliopsida</taxon>
        <taxon>eudicotyledons</taxon>
        <taxon>Gunneridae</taxon>
        <taxon>Pentapetalae</taxon>
        <taxon>rosids</taxon>
        <taxon>malvids</taxon>
        <taxon>Malvales</taxon>
        <taxon>Malvaceae</taxon>
        <taxon>Malvoideae</taxon>
        <taxon>Gossypium</taxon>
    </lineage>
</organism>
<dbReference type="EMBL" id="JAIQCV010000010">
    <property type="protein sequence ID" value="KAH1056043.1"/>
    <property type="molecule type" value="Genomic_DNA"/>
</dbReference>
<dbReference type="AlphaFoldDB" id="A0A9D3URD1"/>
<name>A0A9D3URD1_9ROSI</name>
<evidence type="ECO:0000313" key="1">
    <source>
        <dbReference type="EMBL" id="KAH1056043.1"/>
    </source>
</evidence>